<dbReference type="Pfam" id="PF02632">
    <property type="entry name" value="BioY"/>
    <property type="match status" value="1"/>
</dbReference>
<keyword evidence="2" id="KW-0813">Transport</keyword>
<keyword evidence="3" id="KW-0812">Transmembrane</keyword>
<dbReference type="OrthoDB" id="9803495at2"/>
<keyword evidence="2 3" id="KW-0472">Membrane</keyword>
<evidence type="ECO:0000256" key="1">
    <source>
        <dbReference type="ARBA" id="ARBA00010692"/>
    </source>
</evidence>
<dbReference type="GO" id="GO:0015225">
    <property type="term" value="F:biotin transmembrane transporter activity"/>
    <property type="evidence" value="ECO:0007669"/>
    <property type="project" value="UniProtKB-UniRule"/>
</dbReference>
<dbReference type="Gene3D" id="1.10.1760.20">
    <property type="match status" value="1"/>
</dbReference>
<feature type="transmembrane region" description="Helical" evidence="3">
    <location>
        <begin position="12"/>
        <end position="29"/>
    </location>
</feature>
<keyword evidence="2" id="KW-1003">Cell membrane</keyword>
<protein>
    <recommendedName>
        <fullName evidence="2">Biotin transporter</fullName>
    </recommendedName>
</protein>
<proteinExistence type="inferred from homology"/>
<gene>
    <name evidence="4" type="ORF">SAMN05192533_11589</name>
</gene>
<dbReference type="PIRSF" id="PIRSF016661">
    <property type="entry name" value="BioY"/>
    <property type="match status" value="1"/>
</dbReference>
<dbReference type="RefSeq" id="WP_090749037.1">
    <property type="nucleotide sequence ID" value="NZ_FOBW01000015.1"/>
</dbReference>
<name>A0A1H8HPK9_9BACI</name>
<accession>A0A1H8HPK9</accession>
<dbReference type="PANTHER" id="PTHR34295:SF1">
    <property type="entry name" value="BIOTIN TRANSPORTER BIOY"/>
    <property type="match status" value="1"/>
</dbReference>
<dbReference type="AlphaFoldDB" id="A0A1H8HPK9"/>
<evidence type="ECO:0000256" key="3">
    <source>
        <dbReference type="SAM" id="Phobius"/>
    </source>
</evidence>
<organism evidence="4 5">
    <name type="scientific">Mesobacillus persicus</name>
    <dbReference type="NCBI Taxonomy" id="930146"/>
    <lineage>
        <taxon>Bacteria</taxon>
        <taxon>Bacillati</taxon>
        <taxon>Bacillota</taxon>
        <taxon>Bacilli</taxon>
        <taxon>Bacillales</taxon>
        <taxon>Bacillaceae</taxon>
        <taxon>Mesobacillus</taxon>
    </lineage>
</organism>
<dbReference type="GO" id="GO:0005886">
    <property type="term" value="C:plasma membrane"/>
    <property type="evidence" value="ECO:0007669"/>
    <property type="project" value="UniProtKB-SubCell"/>
</dbReference>
<feature type="transmembrane region" description="Helical" evidence="3">
    <location>
        <begin position="88"/>
        <end position="105"/>
    </location>
</feature>
<feature type="transmembrane region" description="Helical" evidence="3">
    <location>
        <begin position="150"/>
        <end position="171"/>
    </location>
</feature>
<dbReference type="STRING" id="930146.SAMN05192533_11589"/>
<comment type="subcellular location">
    <subcellularLocation>
        <location evidence="2">Cell membrane</location>
        <topology evidence="2">Multi-pass membrane protein</topology>
    </subcellularLocation>
</comment>
<dbReference type="InterPro" id="IPR003784">
    <property type="entry name" value="BioY"/>
</dbReference>
<evidence type="ECO:0000313" key="4">
    <source>
        <dbReference type="EMBL" id="SEN57836.1"/>
    </source>
</evidence>
<dbReference type="EMBL" id="FOBW01000015">
    <property type="protein sequence ID" value="SEN57836.1"/>
    <property type="molecule type" value="Genomic_DNA"/>
</dbReference>
<evidence type="ECO:0000313" key="5">
    <source>
        <dbReference type="Proteomes" id="UP000198553"/>
    </source>
</evidence>
<feature type="transmembrane region" description="Helical" evidence="3">
    <location>
        <begin position="117"/>
        <end position="138"/>
    </location>
</feature>
<comment type="similarity">
    <text evidence="1 2">Belongs to the BioY family.</text>
</comment>
<evidence type="ECO:0000256" key="2">
    <source>
        <dbReference type="PIRNR" id="PIRNR016661"/>
    </source>
</evidence>
<keyword evidence="5" id="KW-1185">Reference proteome</keyword>
<sequence length="194" mass="20496">MTSDRLKLRMMIVTALFAAIIGILAQLTIPLPLVPITGQTLAIGLAATILGAKFGTLSVLLYILIGAAGIPVFAEMSAGLSVLVGPTGGFLVGFIPTAFFIGWMLEKTSFTFKNAMIANTIGMLITLSFGTSWLKVAAELSWSAAFMSGFAPFIIVGLIKAALASWVGVTVRQRLAKANLLYSVQEPRNLSKTV</sequence>
<reference evidence="5" key="1">
    <citation type="submission" date="2016-10" db="EMBL/GenBank/DDBJ databases">
        <authorList>
            <person name="Varghese N."/>
            <person name="Submissions S."/>
        </authorList>
    </citation>
    <scope>NUCLEOTIDE SEQUENCE [LARGE SCALE GENOMIC DNA]</scope>
    <source>
        <strain evidence="5">B48,IBRC-M 10115,DSM 25386,CECT 8001</strain>
    </source>
</reference>
<dbReference type="Proteomes" id="UP000198553">
    <property type="component" value="Unassembled WGS sequence"/>
</dbReference>
<dbReference type="PANTHER" id="PTHR34295">
    <property type="entry name" value="BIOTIN TRANSPORTER BIOY"/>
    <property type="match status" value="1"/>
</dbReference>
<keyword evidence="3" id="KW-1133">Transmembrane helix</keyword>